<name>A0A4Q4TBX6_9PEZI</name>
<sequence length="233" mass="25920">MDRYPDNDCFALNDDAILVRLLDPQQLSGPSTMTPGWSPDVTTSNCPINLAEFNGQQTVDMEAGGALCLVWLVHVVRPSSRFRRSPLPFKQHTGRVGHLTPFAFVKCFTAFWNNSELLRHGKDTDHHPYACHGGKDFSRLDSLKRHLNSRAAGSETCKSKAKHSCTFCTKYDGEKGFDRRDHLLQHLRGRHHFEENGIAFMKVRAGRTATAPAQAVSNAVDAVAQNVPVPPID</sequence>
<evidence type="ECO:0000313" key="1">
    <source>
        <dbReference type="EMBL" id="RYP03044.1"/>
    </source>
</evidence>
<comment type="caution">
    <text evidence="1">The sequence shown here is derived from an EMBL/GenBank/DDBJ whole genome shotgun (WGS) entry which is preliminary data.</text>
</comment>
<keyword evidence="2" id="KW-1185">Reference proteome</keyword>
<gene>
    <name evidence="1" type="ORF">DL764_005423</name>
</gene>
<dbReference type="AlphaFoldDB" id="A0A4Q4TBX6"/>
<accession>A0A4Q4TBX6</accession>
<dbReference type="EMBL" id="QJNU01000286">
    <property type="protein sequence ID" value="RYP03044.1"/>
    <property type="molecule type" value="Genomic_DNA"/>
</dbReference>
<dbReference type="OrthoDB" id="2687452at2759"/>
<evidence type="ECO:0008006" key="3">
    <source>
        <dbReference type="Google" id="ProtNLM"/>
    </source>
</evidence>
<dbReference type="STRING" id="155417.A0A4Q4TBX6"/>
<evidence type="ECO:0000313" key="2">
    <source>
        <dbReference type="Proteomes" id="UP000293360"/>
    </source>
</evidence>
<reference evidence="1 2" key="1">
    <citation type="submission" date="2018-06" db="EMBL/GenBank/DDBJ databases">
        <title>Complete Genomes of Monosporascus.</title>
        <authorList>
            <person name="Robinson A.J."/>
            <person name="Natvig D.O."/>
        </authorList>
    </citation>
    <scope>NUCLEOTIDE SEQUENCE [LARGE SCALE GENOMIC DNA]</scope>
    <source>
        <strain evidence="1 2">CBS 110550</strain>
    </source>
</reference>
<organism evidence="1 2">
    <name type="scientific">Monosporascus ibericus</name>
    <dbReference type="NCBI Taxonomy" id="155417"/>
    <lineage>
        <taxon>Eukaryota</taxon>
        <taxon>Fungi</taxon>
        <taxon>Dikarya</taxon>
        <taxon>Ascomycota</taxon>
        <taxon>Pezizomycotina</taxon>
        <taxon>Sordariomycetes</taxon>
        <taxon>Xylariomycetidae</taxon>
        <taxon>Xylariales</taxon>
        <taxon>Xylariales incertae sedis</taxon>
        <taxon>Monosporascus</taxon>
    </lineage>
</organism>
<protein>
    <recommendedName>
        <fullName evidence="3">C2H2-type domain-containing protein</fullName>
    </recommendedName>
</protein>
<dbReference type="Proteomes" id="UP000293360">
    <property type="component" value="Unassembled WGS sequence"/>
</dbReference>
<proteinExistence type="predicted"/>